<dbReference type="VEuPathDB" id="FungiDB:PAAG_07345"/>
<protein>
    <submittedName>
        <fullName evidence="1">Uncharacterized protein</fullName>
    </submittedName>
</protein>
<dbReference type="RefSeq" id="XP_002790808.2">
    <property type="nucleotide sequence ID" value="XM_002790762.2"/>
</dbReference>
<keyword evidence="2" id="KW-1185">Reference proteome</keyword>
<proteinExistence type="predicted"/>
<organism evidence="1 2">
    <name type="scientific">Paracoccidioides lutzii (strain ATCC MYA-826 / Pb01)</name>
    <name type="common">Paracoccidioides brasiliensis</name>
    <dbReference type="NCBI Taxonomy" id="502779"/>
    <lineage>
        <taxon>Eukaryota</taxon>
        <taxon>Fungi</taxon>
        <taxon>Dikarya</taxon>
        <taxon>Ascomycota</taxon>
        <taxon>Pezizomycotina</taxon>
        <taxon>Eurotiomycetes</taxon>
        <taxon>Eurotiomycetidae</taxon>
        <taxon>Onygenales</taxon>
        <taxon>Ajellomycetaceae</taxon>
        <taxon>Paracoccidioides</taxon>
    </lineage>
</organism>
<gene>
    <name evidence="1" type="ORF">PAAG_07345</name>
</gene>
<dbReference type="EMBL" id="KN294014">
    <property type="protein sequence ID" value="EEH36927.2"/>
    <property type="molecule type" value="Genomic_DNA"/>
</dbReference>
<dbReference type="HOGENOM" id="CLU_2942385_0_0_1"/>
<dbReference type="Proteomes" id="UP000002059">
    <property type="component" value="Partially assembled WGS sequence"/>
</dbReference>
<accession>C1H9A4</accession>
<evidence type="ECO:0000313" key="2">
    <source>
        <dbReference type="Proteomes" id="UP000002059"/>
    </source>
</evidence>
<dbReference type="KEGG" id="pbl:PAAG_07345"/>
<dbReference type="AlphaFoldDB" id="C1H9A4"/>
<reference evidence="1 2" key="1">
    <citation type="journal article" date="2011" name="PLoS Genet.">
        <title>Comparative genomic analysis of human fungal pathogens causing paracoccidioidomycosis.</title>
        <authorList>
            <person name="Desjardins C.A."/>
            <person name="Champion M.D."/>
            <person name="Holder J.W."/>
            <person name="Muszewska A."/>
            <person name="Goldberg J."/>
            <person name="Bailao A.M."/>
            <person name="Brigido M.M."/>
            <person name="Ferreira M.E."/>
            <person name="Garcia A.M."/>
            <person name="Grynberg M."/>
            <person name="Gujja S."/>
            <person name="Heiman D.I."/>
            <person name="Henn M.R."/>
            <person name="Kodira C.D."/>
            <person name="Leon-Narvaez H."/>
            <person name="Longo L.V."/>
            <person name="Ma L.J."/>
            <person name="Malavazi I."/>
            <person name="Matsuo A.L."/>
            <person name="Morais F.V."/>
            <person name="Pereira M."/>
            <person name="Rodriguez-Brito S."/>
            <person name="Sakthikumar S."/>
            <person name="Salem-Izacc S.M."/>
            <person name="Sykes S.M."/>
            <person name="Teixeira M.M."/>
            <person name="Vallejo M.C."/>
            <person name="Walter M.E."/>
            <person name="Yandava C."/>
            <person name="Young S."/>
            <person name="Zeng Q."/>
            <person name="Zucker J."/>
            <person name="Felipe M.S."/>
            <person name="Goldman G.H."/>
            <person name="Haas B.J."/>
            <person name="McEwen J.G."/>
            <person name="Nino-Vega G."/>
            <person name="Puccia R."/>
            <person name="San-Blas G."/>
            <person name="Soares C.M."/>
            <person name="Birren B.W."/>
            <person name="Cuomo C.A."/>
        </authorList>
    </citation>
    <scope>NUCLEOTIDE SEQUENCE [LARGE SCALE GENOMIC DNA]</scope>
    <source>
        <strain evidence="2">ATCC MYA-826 / Pb01</strain>
    </source>
</reference>
<sequence>MPNISQSLAPVYNFVISDKAGKPTLITLSSLDCFTFSLSTGQAGQQTTRFQQALPSPLSR</sequence>
<evidence type="ECO:0000313" key="1">
    <source>
        <dbReference type="EMBL" id="EEH36927.2"/>
    </source>
</evidence>
<dbReference type="GeneID" id="9093944"/>
<name>C1H9A4_PARBA</name>